<dbReference type="AlphaFoldDB" id="A0A1H2VUW1"/>
<dbReference type="GO" id="GO:0004658">
    <property type="term" value="F:propionyl-CoA carboxylase activity"/>
    <property type="evidence" value="ECO:0007669"/>
    <property type="project" value="InterPro"/>
</dbReference>
<sequence>MTAFGFTVLRGRPDDEELAALTVALRLLAEKPRTEAVQPDPRPGWTRPAYEPPGAWSR</sequence>
<evidence type="ECO:0000313" key="3">
    <source>
        <dbReference type="Proteomes" id="UP000199515"/>
    </source>
</evidence>
<gene>
    <name evidence="2" type="ORF">SAMN05421504_1011334</name>
</gene>
<name>A0A1H2VUW1_9PSEU</name>
<evidence type="ECO:0000313" key="2">
    <source>
        <dbReference type="EMBL" id="SDW72011.1"/>
    </source>
</evidence>
<dbReference type="Pfam" id="PF13822">
    <property type="entry name" value="ACC_epsilon"/>
    <property type="match status" value="1"/>
</dbReference>
<dbReference type="Proteomes" id="UP000199515">
    <property type="component" value="Unassembled WGS sequence"/>
</dbReference>
<protein>
    <submittedName>
        <fullName evidence="2">Acyl-CoA carboxylase epsilon subunit</fullName>
    </submittedName>
</protein>
<dbReference type="STRING" id="589385.SAMN05421504_1011334"/>
<dbReference type="GO" id="GO:0003989">
    <property type="term" value="F:acetyl-CoA carboxylase activity"/>
    <property type="evidence" value="ECO:0007669"/>
    <property type="project" value="InterPro"/>
</dbReference>
<keyword evidence="3" id="KW-1185">Reference proteome</keyword>
<proteinExistence type="predicted"/>
<dbReference type="EMBL" id="FNON01000001">
    <property type="protein sequence ID" value="SDW72011.1"/>
    <property type="molecule type" value="Genomic_DNA"/>
</dbReference>
<feature type="region of interest" description="Disordered" evidence="1">
    <location>
        <begin position="32"/>
        <end position="58"/>
    </location>
</feature>
<reference evidence="2 3" key="1">
    <citation type="submission" date="2016-10" db="EMBL/GenBank/DDBJ databases">
        <authorList>
            <person name="de Groot N.N."/>
        </authorList>
    </citation>
    <scope>NUCLEOTIDE SEQUENCE [LARGE SCALE GENOMIC DNA]</scope>
    <source>
        <strain evidence="2 3">CPCC 202699</strain>
    </source>
</reference>
<evidence type="ECO:0000256" key="1">
    <source>
        <dbReference type="SAM" id="MobiDB-lite"/>
    </source>
</evidence>
<dbReference type="InterPro" id="IPR032716">
    <property type="entry name" value="ACC_epsilon"/>
</dbReference>
<accession>A0A1H2VUW1</accession>
<dbReference type="RefSeq" id="WP_091287605.1">
    <property type="nucleotide sequence ID" value="NZ_FNON01000001.1"/>
</dbReference>
<organism evidence="2 3">
    <name type="scientific">Amycolatopsis xylanica</name>
    <dbReference type="NCBI Taxonomy" id="589385"/>
    <lineage>
        <taxon>Bacteria</taxon>
        <taxon>Bacillati</taxon>
        <taxon>Actinomycetota</taxon>
        <taxon>Actinomycetes</taxon>
        <taxon>Pseudonocardiales</taxon>
        <taxon>Pseudonocardiaceae</taxon>
        <taxon>Amycolatopsis</taxon>
    </lineage>
</organism>